<dbReference type="SUPFAM" id="SSF56601">
    <property type="entry name" value="beta-lactamase/transpeptidase-like"/>
    <property type="match status" value="1"/>
</dbReference>
<dbReference type="Pfam" id="PF00144">
    <property type="entry name" value="Beta-lactamase"/>
    <property type="match status" value="1"/>
</dbReference>
<dbReference type="RefSeq" id="WP_008249481.1">
    <property type="nucleotide sequence ID" value="NZ_CP014544.1"/>
</dbReference>
<dbReference type="STRING" id="1470434.AZF00_10890"/>
<feature type="domain" description="Beta-lactamase-related" evidence="1">
    <location>
        <begin position="132"/>
        <end position="427"/>
    </location>
</feature>
<dbReference type="KEGG" id="zal:AZF00_10890"/>
<gene>
    <name evidence="2" type="ORF">AZF00_10890</name>
</gene>
<dbReference type="Gene3D" id="3.40.710.10">
    <property type="entry name" value="DD-peptidase/beta-lactamase superfamily"/>
    <property type="match status" value="1"/>
</dbReference>
<organism evidence="2 3">
    <name type="scientific">Zhongshania aliphaticivorans</name>
    <dbReference type="NCBI Taxonomy" id="1470434"/>
    <lineage>
        <taxon>Bacteria</taxon>
        <taxon>Pseudomonadati</taxon>
        <taxon>Pseudomonadota</taxon>
        <taxon>Gammaproteobacteria</taxon>
        <taxon>Cellvibrionales</taxon>
        <taxon>Spongiibacteraceae</taxon>
        <taxon>Zhongshania</taxon>
    </lineage>
</organism>
<evidence type="ECO:0000313" key="2">
    <source>
        <dbReference type="EMBL" id="AMO68771.1"/>
    </source>
</evidence>
<dbReference type="PANTHER" id="PTHR43283">
    <property type="entry name" value="BETA-LACTAMASE-RELATED"/>
    <property type="match status" value="1"/>
</dbReference>
<evidence type="ECO:0000313" key="3">
    <source>
        <dbReference type="Proteomes" id="UP000074119"/>
    </source>
</evidence>
<dbReference type="InterPro" id="IPR001466">
    <property type="entry name" value="Beta-lactam-related"/>
</dbReference>
<dbReference type="EMBL" id="CP014544">
    <property type="protein sequence ID" value="AMO68771.1"/>
    <property type="molecule type" value="Genomic_DNA"/>
</dbReference>
<sequence length="447" mass="48740">MEIIAPMNYAFVRWLVVIVILIANTPGAYADQPDNEIWPVTVAKNGFSLSQCDAILADFAPIKLALGENQALYTYLNMAQFFPHQQVSRTGEVKSLVKKLRPKLGKVRVVTELGNLSFQEVIAHPKSRVQGIIVLHQGNIVFESYPGMRASDSHLWWSLAKVITGLIVEQLIHENKLDPTQKIAHYVPEFSASVWAEISVQNILDMASGIDAVDTAKDYIDPTSGIGRLISAEGILASTAGQTAIGHNQALKLMHSHAEPGLRYEYSSANTNILALLIEALSNKRYADVVQERVWSKIGAEADALLGLSPDGRAIAHGMFASRLRDLGRFGLLYTPAGGDEATLPGAVLNKITDLKSNQHYQNAPEAAENALSKLGERPVNALSQWDALFSDGDLFKSGFDGQALYVSPSRDVVIAMFSTSKNKSAYAYLRAIARQFPLNAARPKSG</sequence>
<proteinExistence type="predicted"/>
<evidence type="ECO:0000259" key="1">
    <source>
        <dbReference type="Pfam" id="PF00144"/>
    </source>
</evidence>
<protein>
    <recommendedName>
        <fullName evidence="1">Beta-lactamase-related domain-containing protein</fullName>
    </recommendedName>
</protein>
<dbReference type="Proteomes" id="UP000074119">
    <property type="component" value="Chromosome"/>
</dbReference>
<dbReference type="InterPro" id="IPR012338">
    <property type="entry name" value="Beta-lactam/transpept-like"/>
</dbReference>
<name>A0A127M6E8_9GAMM</name>
<accession>A0A127M6E8</accession>
<reference evidence="2 3" key="1">
    <citation type="submission" date="2015-12" db="EMBL/GenBank/DDBJ databases">
        <authorList>
            <person name="Shamseldin A."/>
            <person name="Moawad H."/>
            <person name="Abd El-Rahim W.M."/>
            <person name="Sadowsky M.J."/>
        </authorList>
    </citation>
    <scope>NUCLEOTIDE SEQUENCE [LARGE SCALE GENOMIC DNA]</scope>
    <source>
        <strain evidence="2 3">SM2</strain>
    </source>
</reference>
<dbReference type="AlphaFoldDB" id="A0A127M6E8"/>
<dbReference type="PANTHER" id="PTHR43283:SF7">
    <property type="entry name" value="BETA-LACTAMASE-RELATED DOMAIN-CONTAINING PROTEIN"/>
    <property type="match status" value="1"/>
</dbReference>
<dbReference type="InterPro" id="IPR050789">
    <property type="entry name" value="Diverse_Enzym_Activities"/>
</dbReference>